<evidence type="ECO:0008006" key="16">
    <source>
        <dbReference type="Google" id="ProtNLM"/>
    </source>
</evidence>
<keyword evidence="4" id="KW-0479">Metal-binding</keyword>
<feature type="domain" description="FAD-binding FR-type" evidence="13">
    <location>
        <begin position="277"/>
        <end position="381"/>
    </location>
</feature>
<keyword evidence="7" id="KW-0408">Iron</keyword>
<dbReference type="PANTHER" id="PTHR47354:SF6">
    <property type="entry name" value="NADH OXIDOREDUCTASE HCR"/>
    <property type="match status" value="1"/>
</dbReference>
<evidence type="ECO:0000259" key="11">
    <source>
        <dbReference type="PROSITE" id="PS51085"/>
    </source>
</evidence>
<dbReference type="InterPro" id="IPR001041">
    <property type="entry name" value="2Fe-2S_ferredoxin-type"/>
</dbReference>
<dbReference type="Pfam" id="PF00175">
    <property type="entry name" value="NAD_binding_1"/>
    <property type="match status" value="1"/>
</dbReference>
<dbReference type="OrthoDB" id="9796486at2"/>
<dbReference type="Gene3D" id="3.40.50.80">
    <property type="entry name" value="Nucleotide-binding domain of ferredoxin-NADP reductase (FNR) module"/>
    <property type="match status" value="1"/>
</dbReference>
<dbReference type="GO" id="GO:0051537">
    <property type="term" value="F:2 iron, 2 sulfur cluster binding"/>
    <property type="evidence" value="ECO:0007669"/>
    <property type="project" value="UniProtKB-KW"/>
</dbReference>
<dbReference type="Gene3D" id="3.10.20.30">
    <property type="match status" value="1"/>
</dbReference>
<dbReference type="Pfam" id="PF03473">
    <property type="entry name" value="MOSC"/>
    <property type="match status" value="1"/>
</dbReference>
<gene>
    <name evidence="14" type="ORF">EDC56_2253</name>
</gene>
<keyword evidence="3" id="KW-0001">2Fe-2S</keyword>
<dbReference type="Pfam" id="PF00111">
    <property type="entry name" value="Fer2"/>
    <property type="match status" value="1"/>
</dbReference>
<reference evidence="14 15" key="1">
    <citation type="submission" date="2018-11" db="EMBL/GenBank/DDBJ databases">
        <title>Genomic Encyclopedia of Type Strains, Phase IV (KMG-IV): sequencing the most valuable type-strain genomes for metagenomic binning, comparative biology and taxonomic classification.</title>
        <authorList>
            <person name="Goeker M."/>
        </authorList>
    </citation>
    <scope>NUCLEOTIDE SEQUENCE [LARGE SCALE GENOMIC DNA]</scope>
    <source>
        <strain evidence="14 15">DSM 100316</strain>
    </source>
</reference>
<keyword evidence="2" id="KW-0285">Flavoprotein</keyword>
<dbReference type="InterPro" id="IPR017938">
    <property type="entry name" value="Riboflavin_synthase-like_b-brl"/>
</dbReference>
<evidence type="ECO:0000259" key="13">
    <source>
        <dbReference type="PROSITE" id="PS51384"/>
    </source>
</evidence>
<proteinExistence type="inferred from homology"/>
<dbReference type="InterPro" id="IPR050415">
    <property type="entry name" value="MRET"/>
</dbReference>
<evidence type="ECO:0000256" key="7">
    <source>
        <dbReference type="ARBA" id="ARBA00023004"/>
    </source>
</evidence>
<dbReference type="PROSITE" id="PS51340">
    <property type="entry name" value="MOSC"/>
    <property type="match status" value="1"/>
</dbReference>
<keyword evidence="8" id="KW-0411">Iron-sulfur</keyword>
<evidence type="ECO:0000256" key="6">
    <source>
        <dbReference type="ARBA" id="ARBA00023002"/>
    </source>
</evidence>
<keyword evidence="5" id="KW-0274">FAD</keyword>
<dbReference type="SUPFAM" id="SSF63380">
    <property type="entry name" value="Riboflavin synthase domain-like"/>
    <property type="match status" value="1"/>
</dbReference>
<keyword evidence="15" id="KW-1185">Reference proteome</keyword>
<evidence type="ECO:0000256" key="9">
    <source>
        <dbReference type="ARBA" id="ARBA00034078"/>
    </source>
</evidence>
<dbReference type="InterPro" id="IPR036010">
    <property type="entry name" value="2Fe-2S_ferredoxin-like_sf"/>
</dbReference>
<dbReference type="InterPro" id="IPR039261">
    <property type="entry name" value="FNR_nucleotide-bd"/>
</dbReference>
<evidence type="ECO:0000256" key="4">
    <source>
        <dbReference type="ARBA" id="ARBA00022723"/>
    </source>
</evidence>
<evidence type="ECO:0000256" key="3">
    <source>
        <dbReference type="ARBA" id="ARBA00022714"/>
    </source>
</evidence>
<dbReference type="GO" id="GO:0030151">
    <property type="term" value="F:molybdenum ion binding"/>
    <property type="evidence" value="ECO:0007669"/>
    <property type="project" value="InterPro"/>
</dbReference>
<dbReference type="InterPro" id="IPR005303">
    <property type="entry name" value="MOCOS_middle"/>
</dbReference>
<keyword evidence="6" id="KW-0560">Oxidoreductase</keyword>
<dbReference type="GO" id="GO:0016491">
    <property type="term" value="F:oxidoreductase activity"/>
    <property type="evidence" value="ECO:0007669"/>
    <property type="project" value="UniProtKB-KW"/>
</dbReference>
<comment type="similarity">
    <text evidence="10">In the N-terminal section; belongs to the FAD-binding oxidoreductase type 6 family.</text>
</comment>
<dbReference type="Pfam" id="PF03476">
    <property type="entry name" value="MOSC_N"/>
    <property type="match status" value="1"/>
</dbReference>
<evidence type="ECO:0000256" key="5">
    <source>
        <dbReference type="ARBA" id="ARBA00022827"/>
    </source>
</evidence>
<evidence type="ECO:0000256" key="1">
    <source>
        <dbReference type="ARBA" id="ARBA00001974"/>
    </source>
</evidence>
<dbReference type="Gene3D" id="2.40.33.20">
    <property type="entry name" value="PK beta-barrel domain-like"/>
    <property type="match status" value="1"/>
</dbReference>
<evidence type="ECO:0000259" key="12">
    <source>
        <dbReference type="PROSITE" id="PS51340"/>
    </source>
</evidence>
<dbReference type="SUPFAM" id="SSF52343">
    <property type="entry name" value="Ferredoxin reductase-like, C-terminal NADP-linked domain"/>
    <property type="match status" value="1"/>
</dbReference>
<name>A0A3N2DR82_9GAMM</name>
<dbReference type="EMBL" id="RKHR01000004">
    <property type="protein sequence ID" value="ROS01805.1"/>
    <property type="molecule type" value="Genomic_DNA"/>
</dbReference>
<dbReference type="SUPFAM" id="SSF54292">
    <property type="entry name" value="2Fe-2S ferredoxin-like"/>
    <property type="match status" value="1"/>
</dbReference>
<dbReference type="InterPro" id="IPR012675">
    <property type="entry name" value="Beta-grasp_dom_sf"/>
</dbReference>
<evidence type="ECO:0000256" key="10">
    <source>
        <dbReference type="ARBA" id="ARBA00061434"/>
    </source>
</evidence>
<dbReference type="InterPro" id="IPR011037">
    <property type="entry name" value="Pyrv_Knase-like_insert_dom_sf"/>
</dbReference>
<dbReference type="PROSITE" id="PS51384">
    <property type="entry name" value="FAD_FR"/>
    <property type="match status" value="1"/>
</dbReference>
<dbReference type="GO" id="GO:0030170">
    <property type="term" value="F:pyridoxal phosphate binding"/>
    <property type="evidence" value="ECO:0007669"/>
    <property type="project" value="InterPro"/>
</dbReference>
<dbReference type="Pfam" id="PF00970">
    <property type="entry name" value="FAD_binding_6"/>
    <property type="match status" value="1"/>
</dbReference>
<dbReference type="SUPFAM" id="SSF50800">
    <property type="entry name" value="PK beta-barrel domain-like"/>
    <property type="match status" value="1"/>
</dbReference>
<protein>
    <recommendedName>
        <fullName evidence="16">Ferredoxin-NADP reductase</fullName>
    </recommendedName>
</protein>
<dbReference type="PROSITE" id="PS51085">
    <property type="entry name" value="2FE2S_FER_2"/>
    <property type="match status" value="1"/>
</dbReference>
<dbReference type="InterPro" id="IPR017927">
    <property type="entry name" value="FAD-bd_FR_type"/>
</dbReference>
<dbReference type="PANTHER" id="PTHR47354">
    <property type="entry name" value="NADH OXIDOREDUCTASE HCR"/>
    <property type="match status" value="1"/>
</dbReference>
<dbReference type="RefSeq" id="WP_123712895.1">
    <property type="nucleotide sequence ID" value="NZ_RKHR01000004.1"/>
</dbReference>
<evidence type="ECO:0000313" key="15">
    <source>
        <dbReference type="Proteomes" id="UP000275394"/>
    </source>
</evidence>
<comment type="caution">
    <text evidence="14">The sequence shown here is derived from an EMBL/GenBank/DDBJ whole genome shotgun (WGS) entry which is preliminary data.</text>
</comment>
<dbReference type="InterPro" id="IPR001709">
    <property type="entry name" value="Flavoprot_Pyr_Nucl_cyt_Rdtase"/>
</dbReference>
<dbReference type="PRINTS" id="PR00371">
    <property type="entry name" value="FPNCR"/>
</dbReference>
<dbReference type="Gene3D" id="2.40.30.10">
    <property type="entry name" value="Translation factors"/>
    <property type="match status" value="1"/>
</dbReference>
<organism evidence="14 15">
    <name type="scientific">Sinobacterium caligoides</name>
    <dbReference type="NCBI Taxonomy" id="933926"/>
    <lineage>
        <taxon>Bacteria</taxon>
        <taxon>Pseudomonadati</taxon>
        <taxon>Pseudomonadota</taxon>
        <taxon>Gammaproteobacteria</taxon>
        <taxon>Cellvibrionales</taxon>
        <taxon>Spongiibacteraceae</taxon>
        <taxon>Sinobacterium</taxon>
    </lineage>
</organism>
<evidence type="ECO:0000256" key="2">
    <source>
        <dbReference type="ARBA" id="ARBA00022630"/>
    </source>
</evidence>
<dbReference type="InterPro" id="IPR008333">
    <property type="entry name" value="Cbr1-like_FAD-bd_dom"/>
</dbReference>
<dbReference type="InterPro" id="IPR005302">
    <property type="entry name" value="MoCF_Sase_C"/>
</dbReference>
<dbReference type="Proteomes" id="UP000275394">
    <property type="component" value="Unassembled WGS sequence"/>
</dbReference>
<evidence type="ECO:0000313" key="14">
    <source>
        <dbReference type="EMBL" id="ROS01805.1"/>
    </source>
</evidence>
<sequence>MAGQLARINVFPIKSAKGLSLSQAWLESAGLSFDRRFMITLMDGSMITSRRYPQLLLITTTLKTESIVFSYPDLPPLTLPFVELQRQPTNTAVWNDKFQAFSTTQEANEWVEKIIGQPAQLLYNGEESQRVGGKAQVKVSFADNFPVMIVSEASLASLNSRCHEQQSMDRFRANLIVTGVEAFTEDSWKRLRIGDVEIEIKAPCSRCVLININPNDAHRDPANEPLATLMSFRTDEKSAGNVNFGMNAIVVKEGMIKQGDSIEVLEYRQPEVYRDTAAKLQLSCVGRESIANDFETFYFSRTDGQKLPSYLPGQHLPLTIPTTASASTSRCYTLSSCPSQNRYAISVKRVKEGVASSWLHDNLQVGDQLKAQQPRGDFYFDPLRHNGKVLLISAGSGITPMLSIVRDAIAHHSTNEIIFYHYCRDQQDIPCADELAAIDTEQPNIKIHIILTQPSVPTQGMRGRICAEHLALAGDITDCNAFVCGSEAFTEQAKSLLLAAGLAESHYHQELFFLAQKAASKKKTVKIHYNGTEFTGNNQQPLLDQIESQGLEINNGCRAGLCGRCKVTITQGEVSRSPAPALTAADSEQGMALSCCSIPQTDINLIQ</sequence>
<dbReference type="InterPro" id="IPR001433">
    <property type="entry name" value="OxRdtase_FAD/NAD-bd"/>
</dbReference>
<comment type="cofactor">
    <cofactor evidence="9">
        <name>[2Fe-2S] cluster</name>
        <dbReference type="ChEBI" id="CHEBI:190135"/>
    </cofactor>
</comment>
<comment type="cofactor">
    <cofactor evidence="1">
        <name>FAD</name>
        <dbReference type="ChEBI" id="CHEBI:57692"/>
    </cofactor>
</comment>
<feature type="domain" description="2Fe-2S ferredoxin-type" evidence="11">
    <location>
        <begin position="523"/>
        <end position="607"/>
    </location>
</feature>
<dbReference type="PRINTS" id="PR00410">
    <property type="entry name" value="PHEHYDRXLASE"/>
</dbReference>
<dbReference type="SUPFAM" id="SSF141673">
    <property type="entry name" value="MOSC N-terminal domain-like"/>
    <property type="match status" value="1"/>
</dbReference>
<feature type="domain" description="MOSC" evidence="12">
    <location>
        <begin position="119"/>
        <end position="265"/>
    </location>
</feature>
<dbReference type="AlphaFoldDB" id="A0A3N2DR82"/>
<evidence type="ECO:0000256" key="8">
    <source>
        <dbReference type="ARBA" id="ARBA00023014"/>
    </source>
</evidence>
<dbReference type="CDD" id="cd00207">
    <property type="entry name" value="fer2"/>
    <property type="match status" value="1"/>
</dbReference>
<accession>A0A3N2DR82</accession>